<feature type="transmembrane region" description="Helical" evidence="1">
    <location>
        <begin position="7"/>
        <end position="30"/>
    </location>
</feature>
<gene>
    <name evidence="2" type="ORF">GCM10022414_17100</name>
</gene>
<evidence type="ECO:0000313" key="2">
    <source>
        <dbReference type="EMBL" id="GAA4093818.1"/>
    </source>
</evidence>
<dbReference type="RefSeq" id="WP_344934664.1">
    <property type="nucleotide sequence ID" value="NZ_BAABDM010000002.1"/>
</dbReference>
<proteinExistence type="predicted"/>
<accession>A0ABP7WPL7</accession>
<keyword evidence="1" id="KW-1133">Transmembrane helix</keyword>
<dbReference type="Proteomes" id="UP001500392">
    <property type="component" value="Unassembled WGS sequence"/>
</dbReference>
<evidence type="ECO:0000313" key="3">
    <source>
        <dbReference type="Proteomes" id="UP001500392"/>
    </source>
</evidence>
<name>A0ABP7WPL7_9GAMM</name>
<evidence type="ECO:0000256" key="1">
    <source>
        <dbReference type="SAM" id="Phobius"/>
    </source>
</evidence>
<dbReference type="EMBL" id="BAABDM010000002">
    <property type="protein sequence ID" value="GAA4093818.1"/>
    <property type="molecule type" value="Genomic_DNA"/>
</dbReference>
<keyword evidence="3" id="KW-1185">Reference proteome</keyword>
<comment type="caution">
    <text evidence="2">The sequence shown here is derived from an EMBL/GenBank/DDBJ whole genome shotgun (WGS) entry which is preliminary data.</text>
</comment>
<protein>
    <submittedName>
        <fullName evidence="2">Uncharacterized protein</fullName>
    </submittedName>
</protein>
<keyword evidence="1" id="KW-0472">Membrane</keyword>
<keyword evidence="1" id="KW-0812">Transmembrane</keyword>
<organism evidence="2 3">
    <name type="scientific">Zhongshania borealis</name>
    <dbReference type="NCBI Taxonomy" id="889488"/>
    <lineage>
        <taxon>Bacteria</taxon>
        <taxon>Pseudomonadati</taxon>
        <taxon>Pseudomonadota</taxon>
        <taxon>Gammaproteobacteria</taxon>
        <taxon>Cellvibrionales</taxon>
        <taxon>Spongiibacteraceae</taxon>
        <taxon>Zhongshania</taxon>
    </lineage>
</organism>
<reference evidence="3" key="1">
    <citation type="journal article" date="2019" name="Int. J. Syst. Evol. Microbiol.">
        <title>The Global Catalogue of Microorganisms (GCM) 10K type strain sequencing project: providing services to taxonomists for standard genome sequencing and annotation.</title>
        <authorList>
            <consortium name="The Broad Institute Genomics Platform"/>
            <consortium name="The Broad Institute Genome Sequencing Center for Infectious Disease"/>
            <person name="Wu L."/>
            <person name="Ma J."/>
        </authorList>
    </citation>
    <scope>NUCLEOTIDE SEQUENCE [LARGE SCALE GENOMIC DNA]</scope>
    <source>
        <strain evidence="3">JCM 17304</strain>
    </source>
</reference>
<sequence length="108" mass="11772">MQHSDSCFIAVLINKILFVVVTLTIVVGLVQKNIFQIIKNLIFLVAVEISKLFKNVGDIDVGNIKLSSYFYSENNHKNVDGAAVCGHEDIDLAEKITGSSGSAFNAKN</sequence>